<dbReference type="InterPro" id="IPR025554">
    <property type="entry name" value="DUF4140"/>
</dbReference>
<feature type="domain" description="DUF4139" evidence="3">
    <location>
        <begin position="320"/>
        <end position="809"/>
    </location>
</feature>
<dbReference type="InterPro" id="IPR011935">
    <property type="entry name" value="CHP02231"/>
</dbReference>
<evidence type="ECO:0000259" key="3">
    <source>
        <dbReference type="Pfam" id="PF13598"/>
    </source>
</evidence>
<feature type="compositionally biased region" description="Acidic residues" evidence="2">
    <location>
        <begin position="99"/>
        <end position="119"/>
    </location>
</feature>
<feature type="coiled-coil region" evidence="1">
    <location>
        <begin position="128"/>
        <end position="155"/>
    </location>
</feature>
<dbReference type="Pfam" id="PF13598">
    <property type="entry name" value="DUF4139"/>
    <property type="match status" value="1"/>
</dbReference>
<proteinExistence type="predicted"/>
<evidence type="ECO:0000256" key="1">
    <source>
        <dbReference type="SAM" id="Coils"/>
    </source>
</evidence>
<evidence type="ECO:0008006" key="7">
    <source>
        <dbReference type="Google" id="ProtNLM"/>
    </source>
</evidence>
<dbReference type="InterPro" id="IPR037291">
    <property type="entry name" value="DUF4139"/>
</dbReference>
<gene>
    <name evidence="5" type="ORF">FPANT_7511</name>
</gene>
<feature type="domain" description="DUF4140" evidence="4">
    <location>
        <begin position="29"/>
        <end position="159"/>
    </location>
</feature>
<evidence type="ECO:0000313" key="5">
    <source>
        <dbReference type="EMBL" id="KAF5585482.1"/>
    </source>
</evidence>
<dbReference type="Proteomes" id="UP000544095">
    <property type="component" value="Unassembled WGS sequence"/>
</dbReference>
<evidence type="ECO:0000256" key="2">
    <source>
        <dbReference type="SAM" id="MobiDB-lite"/>
    </source>
</evidence>
<dbReference type="EMBL" id="JAAOAR010000368">
    <property type="protein sequence ID" value="KAF5585482.1"/>
    <property type="molecule type" value="Genomic_DNA"/>
</dbReference>
<dbReference type="PANTHER" id="PTHR31005">
    <property type="entry name" value="DUF4139 DOMAIN-CONTAINING PROTEIN"/>
    <property type="match status" value="1"/>
</dbReference>
<keyword evidence="6" id="KW-1185">Reference proteome</keyword>
<evidence type="ECO:0000259" key="4">
    <source>
        <dbReference type="Pfam" id="PF13600"/>
    </source>
</evidence>
<feature type="region of interest" description="Disordered" evidence="2">
    <location>
        <begin position="220"/>
        <end position="258"/>
    </location>
</feature>
<evidence type="ECO:0000313" key="6">
    <source>
        <dbReference type="Proteomes" id="UP000544095"/>
    </source>
</evidence>
<dbReference type="Pfam" id="PF13600">
    <property type="entry name" value="DUF4140"/>
    <property type="match status" value="1"/>
</dbReference>
<protein>
    <recommendedName>
        <fullName evidence="7">DUF4139 domain-containing protein</fullName>
    </recommendedName>
</protein>
<comment type="caution">
    <text evidence="5">The sequence shown here is derived from an EMBL/GenBank/DDBJ whole genome shotgun (WGS) entry which is preliminary data.</text>
</comment>
<dbReference type="AlphaFoldDB" id="A0A8H5L664"/>
<sequence>MMDTAAPAFDTDVGHKVEYKIRDLGTRSVTLFPTQAQVKREIKDVPLKPGINEISIVGLSPTIDKNSVTIEGSGAATITGISVEFLPNRELFDEVYPNSDDDDDSDSDDDEEEEEEVETPEVPHYGQLLETKAKLIELKDEQQRAREIIGNADERIKVLDIYSKSLDKREGVNISEMLDTYKQEHQKAFEERLAGVQKERGLTEAINKVTKEQMRLNKLGNKFEKKEAKHKARIQKAAQKKHEQRQKRQEEKRKEKERIRNERSRCWPLFCYTVHIQLEVSSSYTPASSRRESVSSEVELVQRPRSKTADLEETSSCNLVLSYVTNSAFWTPSYDIQLSTVDSTGMLCFDAGLHNTTSETWESCKITLSTSQATSSSLDESIPSLTPWHIKLGNKKSSSDESGAFESVVELQQQATWRNKKQVPQQSPNFRREMFGLPGQALNDYQMQLMMLEQQNKKRLMMARQEQDPTVPPAPHPFPPPPVPSAAMQQQQAIMQQQAMLQQQAQAQAQAQASQMRPNPARMVMHMNQMIQPQQVQQQQQQFPGMPQMDFSSNFDFDAFLDEDTTMTDAQPSLEFQNSLVEETGFTTTFDLPGLKTLVPKFTVSKQRVARLQFTNVLFSHTIVAKYQPVAYLKAKLKNSSKLTLLRGPASLTLDGSFMGQSKIPRCSSGEVFTLSLGVDSAIRVIYPKPDVRRSTSGVFSKEDSSVYVRTVTVHNTRVTAKKPISLLVLDQIPVSEDDRLRVELLSPRGLTVEGPRQATGAPGRDTAEDKDWGKAMATLKKSGQVSWEVSLNAGKAVKLGLEYSVSMPSGDVAKEC</sequence>
<keyword evidence="1" id="KW-0175">Coiled coil</keyword>
<dbReference type="PANTHER" id="PTHR31005:SF8">
    <property type="entry name" value="DUF4139 DOMAIN-CONTAINING PROTEIN"/>
    <property type="match status" value="1"/>
</dbReference>
<dbReference type="NCBIfam" id="TIGR02231">
    <property type="entry name" value="mucoidy inhibitor MuiA family protein"/>
    <property type="match status" value="1"/>
</dbReference>
<accession>A0A8H5L664</accession>
<feature type="region of interest" description="Disordered" evidence="2">
    <location>
        <begin position="94"/>
        <end position="126"/>
    </location>
</feature>
<feature type="compositionally biased region" description="Basic and acidic residues" evidence="2">
    <location>
        <begin position="246"/>
        <end position="258"/>
    </location>
</feature>
<feature type="compositionally biased region" description="Basic residues" evidence="2">
    <location>
        <begin position="228"/>
        <end position="245"/>
    </location>
</feature>
<name>A0A8H5L664_9HYPO</name>
<organism evidence="5 6">
    <name type="scientific">Fusarium pseudoanthophilum</name>
    <dbReference type="NCBI Taxonomy" id="48495"/>
    <lineage>
        <taxon>Eukaryota</taxon>
        <taxon>Fungi</taxon>
        <taxon>Dikarya</taxon>
        <taxon>Ascomycota</taxon>
        <taxon>Pezizomycotina</taxon>
        <taxon>Sordariomycetes</taxon>
        <taxon>Hypocreomycetidae</taxon>
        <taxon>Hypocreales</taxon>
        <taxon>Nectriaceae</taxon>
        <taxon>Fusarium</taxon>
        <taxon>Fusarium fujikuroi species complex</taxon>
    </lineage>
</organism>
<reference evidence="5 6" key="1">
    <citation type="submission" date="2020-05" db="EMBL/GenBank/DDBJ databases">
        <title>Identification and distribution of gene clusters putatively required for synthesis of sphingolipid metabolism inhibitors in phylogenetically diverse species of the filamentous fungus Fusarium.</title>
        <authorList>
            <person name="Kim H.-S."/>
            <person name="Busman M."/>
            <person name="Brown D.W."/>
            <person name="Divon H."/>
            <person name="Uhlig S."/>
            <person name="Proctor R.H."/>
        </authorList>
    </citation>
    <scope>NUCLEOTIDE SEQUENCE [LARGE SCALE GENOMIC DNA]</scope>
    <source>
        <strain evidence="5 6">NRRL 25211</strain>
    </source>
</reference>